<evidence type="ECO:0008006" key="4">
    <source>
        <dbReference type="Google" id="ProtNLM"/>
    </source>
</evidence>
<protein>
    <recommendedName>
        <fullName evidence="4">Secreted protein</fullName>
    </recommendedName>
</protein>
<accession>A0A022W7T5</accession>
<organism evidence="3">
    <name type="scientific">Trichophyton rubrum CBS 288.86</name>
    <dbReference type="NCBI Taxonomy" id="1215330"/>
    <lineage>
        <taxon>Eukaryota</taxon>
        <taxon>Fungi</taxon>
        <taxon>Dikarya</taxon>
        <taxon>Ascomycota</taxon>
        <taxon>Pezizomycotina</taxon>
        <taxon>Eurotiomycetes</taxon>
        <taxon>Eurotiomycetidae</taxon>
        <taxon>Onygenales</taxon>
        <taxon>Arthrodermataceae</taxon>
        <taxon>Trichophyton</taxon>
    </lineage>
</organism>
<dbReference type="HOGENOM" id="CLU_2110689_0_0_1"/>
<dbReference type="Proteomes" id="UP000023758">
    <property type="component" value="Unassembled WGS sequence"/>
</dbReference>
<keyword evidence="1" id="KW-1133">Transmembrane helix</keyword>
<dbReference type="EMBL" id="KK207795">
    <property type="protein sequence ID" value="EZF54093.1"/>
    <property type="molecule type" value="Genomic_DNA"/>
</dbReference>
<name>A0A022W7T5_TRIRU</name>
<keyword evidence="1" id="KW-0472">Membrane</keyword>
<feature type="signal peptide" evidence="2">
    <location>
        <begin position="1"/>
        <end position="21"/>
    </location>
</feature>
<feature type="chain" id="PRO_5001511315" description="Secreted protein" evidence="2">
    <location>
        <begin position="22"/>
        <end position="103"/>
    </location>
</feature>
<feature type="non-terminal residue" evidence="3">
    <location>
        <position position="1"/>
    </location>
</feature>
<evidence type="ECO:0000256" key="2">
    <source>
        <dbReference type="SAM" id="SignalP"/>
    </source>
</evidence>
<feature type="transmembrane region" description="Helical" evidence="1">
    <location>
        <begin position="41"/>
        <end position="59"/>
    </location>
</feature>
<feature type="transmembrane region" description="Helical" evidence="1">
    <location>
        <begin position="71"/>
        <end position="89"/>
    </location>
</feature>
<keyword evidence="2" id="KW-0732">Signal</keyword>
<keyword evidence="1" id="KW-0812">Transmembrane</keyword>
<sequence>FFFFISPLSVFLFHTIPHAYAAMTSCYSRLSLILPYLPSELFGFPSCFLFSRLVFYFILFRLNAEYCALRTPVPALGFSCFFFPFVRLFEEEKRSVMTYLSCS</sequence>
<gene>
    <name evidence="3" type="ORF">H103_03034</name>
</gene>
<proteinExistence type="predicted"/>
<evidence type="ECO:0000256" key="1">
    <source>
        <dbReference type="SAM" id="Phobius"/>
    </source>
</evidence>
<dbReference type="AlphaFoldDB" id="A0A022W7T5"/>
<reference evidence="3" key="1">
    <citation type="submission" date="2014-02" db="EMBL/GenBank/DDBJ databases">
        <title>The Genome Sequence of Trichophyton rubrum (morphotype fischeri) CBS 288.86.</title>
        <authorList>
            <consortium name="The Broad Institute Genomics Platform"/>
            <person name="Cuomo C.A."/>
            <person name="White T.C."/>
            <person name="Graser Y."/>
            <person name="Martinez-Rossi N."/>
            <person name="Heitman J."/>
            <person name="Young S.K."/>
            <person name="Zeng Q."/>
            <person name="Gargeya S."/>
            <person name="Abouelleil A."/>
            <person name="Alvarado L."/>
            <person name="Chapman S.B."/>
            <person name="Gainer-Dewar J."/>
            <person name="Goldberg J."/>
            <person name="Griggs A."/>
            <person name="Gujja S."/>
            <person name="Hansen M."/>
            <person name="Howarth C."/>
            <person name="Imamovic A."/>
            <person name="Larimer J."/>
            <person name="Martinez D."/>
            <person name="Murphy C."/>
            <person name="Pearson M.D."/>
            <person name="Persinoti G."/>
            <person name="Poon T."/>
            <person name="Priest M."/>
            <person name="Roberts A.D."/>
            <person name="Saif S."/>
            <person name="Shea T.D."/>
            <person name="Sykes S.N."/>
            <person name="Wortman J."/>
            <person name="Nusbaum C."/>
            <person name="Birren B."/>
        </authorList>
    </citation>
    <scope>NUCLEOTIDE SEQUENCE [LARGE SCALE GENOMIC DNA]</scope>
    <source>
        <strain evidence="3">CBS 288.86</strain>
    </source>
</reference>
<evidence type="ECO:0000313" key="3">
    <source>
        <dbReference type="EMBL" id="EZF54093.1"/>
    </source>
</evidence>